<dbReference type="Proteomes" id="UP000076532">
    <property type="component" value="Unassembled WGS sequence"/>
</dbReference>
<sequence length="62" mass="7284">MAVFLSDIVPSLRMISAWSRDVRGRQHVSSAEADALNMKWEEIEWAIKERGKVCEQPRERQR</sequence>
<keyword evidence="2" id="KW-1185">Reference proteome</keyword>
<organism evidence="1 2">
    <name type="scientific">Athelia psychrophila</name>
    <dbReference type="NCBI Taxonomy" id="1759441"/>
    <lineage>
        <taxon>Eukaryota</taxon>
        <taxon>Fungi</taxon>
        <taxon>Dikarya</taxon>
        <taxon>Basidiomycota</taxon>
        <taxon>Agaricomycotina</taxon>
        <taxon>Agaricomycetes</taxon>
        <taxon>Agaricomycetidae</taxon>
        <taxon>Atheliales</taxon>
        <taxon>Atheliaceae</taxon>
        <taxon>Athelia</taxon>
    </lineage>
</organism>
<dbReference type="EMBL" id="KV417533">
    <property type="protein sequence ID" value="KZP23342.1"/>
    <property type="molecule type" value="Genomic_DNA"/>
</dbReference>
<reference evidence="1 2" key="1">
    <citation type="journal article" date="2016" name="Mol. Biol. Evol.">
        <title>Comparative Genomics of Early-Diverging Mushroom-Forming Fungi Provides Insights into the Origins of Lignocellulose Decay Capabilities.</title>
        <authorList>
            <person name="Nagy L.G."/>
            <person name="Riley R."/>
            <person name="Tritt A."/>
            <person name="Adam C."/>
            <person name="Daum C."/>
            <person name="Floudas D."/>
            <person name="Sun H."/>
            <person name="Yadav J.S."/>
            <person name="Pangilinan J."/>
            <person name="Larsson K.H."/>
            <person name="Matsuura K."/>
            <person name="Barry K."/>
            <person name="Labutti K."/>
            <person name="Kuo R."/>
            <person name="Ohm R.A."/>
            <person name="Bhattacharya S.S."/>
            <person name="Shirouzu T."/>
            <person name="Yoshinaga Y."/>
            <person name="Martin F.M."/>
            <person name="Grigoriev I.V."/>
            <person name="Hibbett D.S."/>
        </authorList>
    </citation>
    <scope>NUCLEOTIDE SEQUENCE [LARGE SCALE GENOMIC DNA]</scope>
    <source>
        <strain evidence="1 2">CBS 109695</strain>
    </source>
</reference>
<proteinExistence type="predicted"/>
<protein>
    <submittedName>
        <fullName evidence="1">Uncharacterized protein</fullName>
    </submittedName>
</protein>
<gene>
    <name evidence="1" type="ORF">FIBSPDRAFT_858605</name>
</gene>
<accession>A0A166LUX9</accession>
<evidence type="ECO:0000313" key="2">
    <source>
        <dbReference type="Proteomes" id="UP000076532"/>
    </source>
</evidence>
<name>A0A166LUX9_9AGAM</name>
<dbReference type="AlphaFoldDB" id="A0A166LUX9"/>
<evidence type="ECO:0000313" key="1">
    <source>
        <dbReference type="EMBL" id="KZP23342.1"/>
    </source>
</evidence>